<organism evidence="4 5">
    <name type="scientific">Glacieibacterium frigidum</name>
    <dbReference type="NCBI Taxonomy" id="2593303"/>
    <lineage>
        <taxon>Bacteria</taxon>
        <taxon>Pseudomonadati</taxon>
        <taxon>Pseudomonadota</taxon>
        <taxon>Alphaproteobacteria</taxon>
        <taxon>Sphingomonadales</taxon>
        <taxon>Sphingosinicellaceae</taxon>
        <taxon>Glacieibacterium</taxon>
    </lineage>
</organism>
<evidence type="ECO:0000256" key="2">
    <source>
        <dbReference type="ARBA" id="ARBA00022643"/>
    </source>
</evidence>
<comment type="caution">
    <text evidence="4">The sequence shown here is derived from an EMBL/GenBank/DDBJ whole genome shotgun (WGS) entry which is preliminary data.</text>
</comment>
<dbReference type="InterPro" id="IPR013785">
    <property type="entry name" value="Aldolase_TIM"/>
</dbReference>
<evidence type="ECO:0000256" key="1">
    <source>
        <dbReference type="ARBA" id="ARBA00022630"/>
    </source>
</evidence>
<keyword evidence="4" id="KW-0503">Monooxygenase</keyword>
<dbReference type="SUPFAM" id="SSF51412">
    <property type="entry name" value="Inosine monophosphate dehydrogenase (IMPDH)"/>
    <property type="match status" value="1"/>
</dbReference>
<dbReference type="AlphaFoldDB" id="A0A552U7N9"/>
<dbReference type="CDD" id="cd04730">
    <property type="entry name" value="NPD_like"/>
    <property type="match status" value="1"/>
</dbReference>
<dbReference type="GO" id="GO:0018580">
    <property type="term" value="F:nitronate monooxygenase activity"/>
    <property type="evidence" value="ECO:0007669"/>
    <property type="project" value="InterPro"/>
</dbReference>
<accession>A0A552U7N9</accession>
<evidence type="ECO:0000313" key="4">
    <source>
        <dbReference type="EMBL" id="TRW14230.1"/>
    </source>
</evidence>
<keyword evidence="3" id="KW-0560">Oxidoreductase</keyword>
<keyword evidence="5" id="KW-1185">Reference proteome</keyword>
<sequence length="316" mass="32598">MSLRTPICDMLGVEHPILLAGMGGVSYAEVCAAVSEAGGFGSLGMAGVGPEGIRRQMRRVRELTDKPFGVDLLTAQPESLTASVDIIIEEGAKAFIAGLGVPVAIVDRLRAAGVVVMCMAGNVRHAVKAAEAGCDVVIAQGTEAGGHTGSVASVALWPQIVDAVDVPVIAAGGLFDGRGLAAALAFGCQGVWMGTRFIASDEAHAAQEYKDAIVAMSESDTVISRAFTGKTLRAIANDTTREWEGKEAKPFAMQVMESVQLNRLGPIAGIVENVNPATQCLAAGQGGGAITEILPCAEIVRRTMAEAETAVARLGR</sequence>
<proteinExistence type="predicted"/>
<dbReference type="OrthoDB" id="7165168at2"/>
<dbReference type="RefSeq" id="WP_144237435.1">
    <property type="nucleotide sequence ID" value="NZ_VJWA01000002.1"/>
</dbReference>
<reference evidence="4 5" key="1">
    <citation type="submission" date="2019-07" db="EMBL/GenBank/DDBJ databases">
        <title>Novel species isolated from glacier.</title>
        <authorList>
            <person name="Liu Q."/>
            <person name="Xin Y.-H."/>
        </authorList>
    </citation>
    <scope>NUCLEOTIDE SEQUENCE [LARGE SCALE GENOMIC DNA]</scope>
    <source>
        <strain evidence="4 5">LB1R16</strain>
    </source>
</reference>
<dbReference type="InterPro" id="IPR004136">
    <property type="entry name" value="NMO"/>
</dbReference>
<dbReference type="PANTHER" id="PTHR32332:SF20">
    <property type="entry name" value="2-NITROPROPANE DIOXYGENASE-LIKE PROTEIN"/>
    <property type="match status" value="1"/>
</dbReference>
<evidence type="ECO:0000313" key="5">
    <source>
        <dbReference type="Proteomes" id="UP000317894"/>
    </source>
</evidence>
<keyword evidence="2" id="KW-0288">FMN</keyword>
<gene>
    <name evidence="4" type="ORF">FMM06_10960</name>
</gene>
<dbReference type="Pfam" id="PF03060">
    <property type="entry name" value="NMO"/>
    <property type="match status" value="1"/>
</dbReference>
<dbReference type="PANTHER" id="PTHR32332">
    <property type="entry name" value="2-NITROPROPANE DIOXYGENASE"/>
    <property type="match status" value="1"/>
</dbReference>
<evidence type="ECO:0000256" key="3">
    <source>
        <dbReference type="ARBA" id="ARBA00023002"/>
    </source>
</evidence>
<name>A0A552U7N9_9SPHN</name>
<dbReference type="Proteomes" id="UP000317894">
    <property type="component" value="Unassembled WGS sequence"/>
</dbReference>
<dbReference type="EMBL" id="VJWA01000002">
    <property type="protein sequence ID" value="TRW14230.1"/>
    <property type="molecule type" value="Genomic_DNA"/>
</dbReference>
<dbReference type="Gene3D" id="3.20.20.70">
    <property type="entry name" value="Aldolase class I"/>
    <property type="match status" value="1"/>
</dbReference>
<protein>
    <submittedName>
        <fullName evidence="4">Nitronate monooxygenase</fullName>
    </submittedName>
</protein>
<keyword evidence="1" id="KW-0285">Flavoprotein</keyword>